<keyword evidence="2" id="KW-1185">Reference proteome</keyword>
<protein>
    <submittedName>
        <fullName evidence="1">Uncharacterized protein</fullName>
    </submittedName>
</protein>
<organism evidence="1 2">
    <name type="scientific">Stylosanthes scabra</name>
    <dbReference type="NCBI Taxonomy" id="79078"/>
    <lineage>
        <taxon>Eukaryota</taxon>
        <taxon>Viridiplantae</taxon>
        <taxon>Streptophyta</taxon>
        <taxon>Embryophyta</taxon>
        <taxon>Tracheophyta</taxon>
        <taxon>Spermatophyta</taxon>
        <taxon>Magnoliopsida</taxon>
        <taxon>eudicotyledons</taxon>
        <taxon>Gunneridae</taxon>
        <taxon>Pentapetalae</taxon>
        <taxon>rosids</taxon>
        <taxon>fabids</taxon>
        <taxon>Fabales</taxon>
        <taxon>Fabaceae</taxon>
        <taxon>Papilionoideae</taxon>
        <taxon>50 kb inversion clade</taxon>
        <taxon>dalbergioids sensu lato</taxon>
        <taxon>Dalbergieae</taxon>
        <taxon>Pterocarpus clade</taxon>
        <taxon>Stylosanthes</taxon>
    </lineage>
</organism>
<accession>A0ABU6SMY5</accession>
<dbReference type="Proteomes" id="UP001341840">
    <property type="component" value="Unassembled WGS sequence"/>
</dbReference>
<reference evidence="1 2" key="1">
    <citation type="journal article" date="2023" name="Plants (Basel)">
        <title>Bridging the Gap: Combining Genomics and Transcriptomics Approaches to Understand Stylosanthes scabra, an Orphan Legume from the Brazilian Caatinga.</title>
        <authorList>
            <person name="Ferreira-Neto J.R.C."/>
            <person name="da Silva M.D."/>
            <person name="Binneck E."/>
            <person name="de Melo N.F."/>
            <person name="da Silva R.H."/>
            <person name="de Melo A.L.T.M."/>
            <person name="Pandolfi V."/>
            <person name="Bustamante F.O."/>
            <person name="Brasileiro-Vidal A.C."/>
            <person name="Benko-Iseppon A.M."/>
        </authorList>
    </citation>
    <scope>NUCLEOTIDE SEQUENCE [LARGE SCALE GENOMIC DNA]</scope>
    <source>
        <tissue evidence="1">Leaves</tissue>
    </source>
</reference>
<evidence type="ECO:0000313" key="2">
    <source>
        <dbReference type="Proteomes" id="UP001341840"/>
    </source>
</evidence>
<evidence type="ECO:0000313" key="1">
    <source>
        <dbReference type="EMBL" id="MED6137486.1"/>
    </source>
</evidence>
<gene>
    <name evidence="1" type="ORF">PIB30_065485</name>
</gene>
<comment type="caution">
    <text evidence="1">The sequence shown here is derived from an EMBL/GenBank/DDBJ whole genome shotgun (WGS) entry which is preliminary data.</text>
</comment>
<name>A0ABU6SMY5_9FABA</name>
<proteinExistence type="predicted"/>
<sequence>MKGLIRTHYNTRTPKIMRCVIRKSGMTECVLPGASQQDAAPSVETWYLSVGAWYPGQVSVTRRLQRGASVGAWCLGQANASGLEQPGAPSVATCAQVWVAAYDKLGMPSPCVGSSV</sequence>
<dbReference type="EMBL" id="JASCZI010061068">
    <property type="protein sequence ID" value="MED6137486.1"/>
    <property type="molecule type" value="Genomic_DNA"/>
</dbReference>